<dbReference type="AlphaFoldDB" id="A0A0F9AD17"/>
<evidence type="ECO:0008006" key="2">
    <source>
        <dbReference type="Google" id="ProtNLM"/>
    </source>
</evidence>
<gene>
    <name evidence="1" type="ORF">LCGC14_2927240</name>
</gene>
<feature type="non-terminal residue" evidence="1">
    <location>
        <position position="1"/>
    </location>
</feature>
<sequence length="183" mass="18854">LRLLPSITDVLVGIDVEAAVTDTLIEDVEALPGEDAGGVDDFELTVDIKAGCSRTKVRGLKVRQHASGAGYIAGVRLKGASDDVTIEDCDIHILGAGVVAPINGDTTLSTNVRILRCILETDAEPGIELLTGTLGIIGECLIYSDLATIAAAIVADGCASYRNEYIEVVTESGVAIGAASADD</sequence>
<organism evidence="1">
    <name type="scientific">marine sediment metagenome</name>
    <dbReference type="NCBI Taxonomy" id="412755"/>
    <lineage>
        <taxon>unclassified sequences</taxon>
        <taxon>metagenomes</taxon>
        <taxon>ecological metagenomes</taxon>
    </lineage>
</organism>
<comment type="caution">
    <text evidence="1">The sequence shown here is derived from an EMBL/GenBank/DDBJ whole genome shotgun (WGS) entry which is preliminary data.</text>
</comment>
<dbReference type="InterPro" id="IPR011050">
    <property type="entry name" value="Pectin_lyase_fold/virulence"/>
</dbReference>
<name>A0A0F9AD17_9ZZZZ</name>
<dbReference type="Gene3D" id="2.160.20.10">
    <property type="entry name" value="Single-stranded right-handed beta-helix, Pectin lyase-like"/>
    <property type="match status" value="1"/>
</dbReference>
<protein>
    <recommendedName>
        <fullName evidence="2">Right handed beta helix domain-containing protein</fullName>
    </recommendedName>
</protein>
<dbReference type="SUPFAM" id="SSF51126">
    <property type="entry name" value="Pectin lyase-like"/>
    <property type="match status" value="1"/>
</dbReference>
<accession>A0A0F9AD17</accession>
<evidence type="ECO:0000313" key="1">
    <source>
        <dbReference type="EMBL" id="KKK70116.1"/>
    </source>
</evidence>
<reference evidence="1" key="1">
    <citation type="journal article" date="2015" name="Nature">
        <title>Complex archaea that bridge the gap between prokaryotes and eukaryotes.</title>
        <authorList>
            <person name="Spang A."/>
            <person name="Saw J.H."/>
            <person name="Jorgensen S.L."/>
            <person name="Zaremba-Niedzwiedzka K."/>
            <person name="Martijn J."/>
            <person name="Lind A.E."/>
            <person name="van Eijk R."/>
            <person name="Schleper C."/>
            <person name="Guy L."/>
            <person name="Ettema T.J."/>
        </authorList>
    </citation>
    <scope>NUCLEOTIDE SEQUENCE</scope>
</reference>
<dbReference type="InterPro" id="IPR012334">
    <property type="entry name" value="Pectin_lyas_fold"/>
</dbReference>
<proteinExistence type="predicted"/>
<dbReference type="EMBL" id="LAZR01058332">
    <property type="protein sequence ID" value="KKK70116.1"/>
    <property type="molecule type" value="Genomic_DNA"/>
</dbReference>